<dbReference type="CDD" id="cd01949">
    <property type="entry name" value="GGDEF"/>
    <property type="match status" value="1"/>
</dbReference>
<dbReference type="PANTHER" id="PTHR44757">
    <property type="entry name" value="DIGUANYLATE CYCLASE DGCP"/>
    <property type="match status" value="1"/>
</dbReference>
<proteinExistence type="predicted"/>
<evidence type="ECO:0008006" key="7">
    <source>
        <dbReference type="Google" id="ProtNLM"/>
    </source>
</evidence>
<dbReference type="Gene3D" id="3.20.20.450">
    <property type="entry name" value="EAL domain"/>
    <property type="match status" value="1"/>
</dbReference>
<evidence type="ECO:0000256" key="1">
    <source>
        <dbReference type="ARBA" id="ARBA00051114"/>
    </source>
</evidence>
<dbReference type="InterPro" id="IPR052155">
    <property type="entry name" value="Biofilm_reg_signaling"/>
</dbReference>
<name>A0A1F6TNC9_9PROT</name>
<dbReference type="AlphaFoldDB" id="A0A1F6TNC9"/>
<dbReference type="SUPFAM" id="SSF55073">
    <property type="entry name" value="Nucleotide cyclase"/>
    <property type="match status" value="1"/>
</dbReference>
<comment type="caution">
    <text evidence="5">The sequence shown here is derived from an EMBL/GenBank/DDBJ whole genome shotgun (WGS) entry which is preliminary data.</text>
</comment>
<gene>
    <name evidence="5" type="ORF">A2151_07005</name>
</gene>
<feature type="transmembrane region" description="Helical" evidence="2">
    <location>
        <begin position="195"/>
        <end position="214"/>
    </location>
</feature>
<dbReference type="GO" id="GO:0071111">
    <property type="term" value="F:cyclic-guanylate-specific phosphodiesterase activity"/>
    <property type="evidence" value="ECO:0007669"/>
    <property type="project" value="UniProtKB-EC"/>
</dbReference>
<evidence type="ECO:0000313" key="5">
    <source>
        <dbReference type="EMBL" id="OGI46595.1"/>
    </source>
</evidence>
<sequence>MFHLTRTYSIASLLGIAIVAFVLSVFYREFAVAALIEQETQANVALTRALANTLWPKYAAFVRRAGAIPAAQLPRRPEIAQLNEDVRRKIAGLHVVKIKLYNLDGLTVYSSEASQIGANNAANTGFQTAKAGGVESELVFRDRFSLFEQVIENRDLLSSYIPIRRRTDDPVEGVFEVYSDVTPLVAEIRRIEYKVVGVVTALSSLLYVFLFGIVRRADRIIRRHEDEERQEQQQRIRHLAYHDPLTGLANRALFRDRLQHAVRLAVRDHQAIGLMFIDLDRFKVINDSLGYESGDSVLVEAAARIRAGVREADTVCRLGGDEFTVILERLASPEEAARAADRIIRHFAEPMRVAGREVFVSPSIGIAIYPGATQSVERLLKDADAAMRRAKTMGRNRYVFFSEELNARAQQNLEYETALHRALQQQEFRLYYQPRVDTAGGAVLGMEALLRWHRPGRAPILPGEFIALLEDTGLVIPVGEWVVGEACRQCRRWHEAGYRDLRVSVNISLRQFRAESLLACVERALRESGLPAACLELELTETVLAEDVDQAIEQLRALKQIGVQVSIDDFGMGYSSLSYLRQFPIDRLKIDRTFVTNVTTNKDDAAIATAIAALARSLGLGVVAEGVETPEQARFLQAIGCDVMQGLLFGRPAPVEHCEALLTMDVRRTAGSGRVSRAR</sequence>
<evidence type="ECO:0000259" key="3">
    <source>
        <dbReference type="PROSITE" id="PS50883"/>
    </source>
</evidence>
<reference evidence="5 6" key="1">
    <citation type="journal article" date="2016" name="Nat. Commun.">
        <title>Thousands of microbial genomes shed light on interconnected biogeochemical processes in an aquifer system.</title>
        <authorList>
            <person name="Anantharaman K."/>
            <person name="Brown C.T."/>
            <person name="Hug L.A."/>
            <person name="Sharon I."/>
            <person name="Castelle C.J."/>
            <person name="Probst A.J."/>
            <person name="Thomas B.C."/>
            <person name="Singh A."/>
            <person name="Wilkins M.J."/>
            <person name="Karaoz U."/>
            <person name="Brodie E.L."/>
            <person name="Williams K.H."/>
            <person name="Hubbard S.S."/>
            <person name="Banfield J.F."/>
        </authorList>
    </citation>
    <scope>NUCLEOTIDE SEQUENCE [LARGE SCALE GENOMIC DNA]</scope>
</reference>
<dbReference type="GO" id="GO:0071732">
    <property type="term" value="P:cellular response to nitric oxide"/>
    <property type="evidence" value="ECO:0007669"/>
    <property type="project" value="UniProtKB-ARBA"/>
</dbReference>
<dbReference type="PANTHER" id="PTHR44757:SF2">
    <property type="entry name" value="BIOFILM ARCHITECTURE MAINTENANCE PROTEIN MBAA"/>
    <property type="match status" value="1"/>
</dbReference>
<dbReference type="SMART" id="SM00052">
    <property type="entry name" value="EAL"/>
    <property type="match status" value="1"/>
</dbReference>
<dbReference type="CDD" id="cd01948">
    <property type="entry name" value="EAL"/>
    <property type="match status" value="1"/>
</dbReference>
<dbReference type="InterPro" id="IPR035919">
    <property type="entry name" value="EAL_sf"/>
</dbReference>
<dbReference type="Proteomes" id="UP000178885">
    <property type="component" value="Unassembled WGS sequence"/>
</dbReference>
<evidence type="ECO:0000259" key="4">
    <source>
        <dbReference type="PROSITE" id="PS50887"/>
    </source>
</evidence>
<dbReference type="EMBL" id="MFSU01000078">
    <property type="protein sequence ID" value="OGI46595.1"/>
    <property type="molecule type" value="Genomic_DNA"/>
</dbReference>
<accession>A0A1F6TNC9</accession>
<dbReference type="SUPFAM" id="SSF141868">
    <property type="entry name" value="EAL domain-like"/>
    <property type="match status" value="1"/>
</dbReference>
<dbReference type="NCBIfam" id="TIGR00254">
    <property type="entry name" value="GGDEF"/>
    <property type="match status" value="1"/>
</dbReference>
<protein>
    <recommendedName>
        <fullName evidence="7">Diguanylate cyclase</fullName>
    </recommendedName>
</protein>
<dbReference type="Gene3D" id="3.30.70.270">
    <property type="match status" value="1"/>
</dbReference>
<dbReference type="SMART" id="SM00267">
    <property type="entry name" value="GGDEF"/>
    <property type="match status" value="1"/>
</dbReference>
<comment type="catalytic activity">
    <reaction evidence="1">
        <text>3',3'-c-di-GMP + H2O = 5'-phosphoguanylyl(3'-&gt;5')guanosine + H(+)</text>
        <dbReference type="Rhea" id="RHEA:24902"/>
        <dbReference type="ChEBI" id="CHEBI:15377"/>
        <dbReference type="ChEBI" id="CHEBI:15378"/>
        <dbReference type="ChEBI" id="CHEBI:58754"/>
        <dbReference type="ChEBI" id="CHEBI:58805"/>
        <dbReference type="EC" id="3.1.4.52"/>
    </reaction>
    <physiologicalReaction direction="left-to-right" evidence="1">
        <dbReference type="Rhea" id="RHEA:24903"/>
    </physiologicalReaction>
</comment>
<dbReference type="FunFam" id="3.20.20.450:FF:000001">
    <property type="entry name" value="Cyclic di-GMP phosphodiesterase yahA"/>
    <property type="match status" value="1"/>
</dbReference>
<dbReference type="PROSITE" id="PS50883">
    <property type="entry name" value="EAL"/>
    <property type="match status" value="1"/>
</dbReference>
<keyword evidence="2" id="KW-0812">Transmembrane</keyword>
<dbReference type="STRING" id="1817760.A2151_07005"/>
<organism evidence="5 6">
    <name type="scientific">Candidatus Muproteobacteria bacterium RBG_16_65_34</name>
    <dbReference type="NCBI Taxonomy" id="1817760"/>
    <lineage>
        <taxon>Bacteria</taxon>
        <taxon>Pseudomonadati</taxon>
        <taxon>Pseudomonadota</taxon>
        <taxon>Candidatus Muproteobacteria</taxon>
    </lineage>
</organism>
<feature type="domain" description="GGDEF" evidence="4">
    <location>
        <begin position="270"/>
        <end position="403"/>
    </location>
</feature>
<dbReference type="InterPro" id="IPR000160">
    <property type="entry name" value="GGDEF_dom"/>
</dbReference>
<evidence type="ECO:0000256" key="2">
    <source>
        <dbReference type="SAM" id="Phobius"/>
    </source>
</evidence>
<dbReference type="InterPro" id="IPR043128">
    <property type="entry name" value="Rev_trsase/Diguanyl_cyclase"/>
</dbReference>
<dbReference type="InterPro" id="IPR029787">
    <property type="entry name" value="Nucleotide_cyclase"/>
</dbReference>
<evidence type="ECO:0000313" key="6">
    <source>
        <dbReference type="Proteomes" id="UP000178885"/>
    </source>
</evidence>
<dbReference type="Pfam" id="PF00563">
    <property type="entry name" value="EAL"/>
    <property type="match status" value="1"/>
</dbReference>
<feature type="domain" description="EAL" evidence="3">
    <location>
        <begin position="412"/>
        <end position="666"/>
    </location>
</feature>
<dbReference type="InterPro" id="IPR001633">
    <property type="entry name" value="EAL_dom"/>
</dbReference>
<dbReference type="PROSITE" id="PS50887">
    <property type="entry name" value="GGDEF"/>
    <property type="match status" value="1"/>
</dbReference>
<feature type="transmembrane region" description="Helical" evidence="2">
    <location>
        <begin position="7"/>
        <end position="27"/>
    </location>
</feature>
<dbReference type="Pfam" id="PF00990">
    <property type="entry name" value="GGDEF"/>
    <property type="match status" value="1"/>
</dbReference>
<dbReference type="FunFam" id="3.30.70.270:FF:000001">
    <property type="entry name" value="Diguanylate cyclase domain protein"/>
    <property type="match status" value="1"/>
</dbReference>
<keyword evidence="2" id="KW-0472">Membrane</keyword>
<keyword evidence="2" id="KW-1133">Transmembrane helix</keyword>